<accession>A0A195DKC0</accession>
<dbReference type="Proteomes" id="UP000078492">
    <property type="component" value="Unassembled WGS sequence"/>
</dbReference>
<dbReference type="AlphaFoldDB" id="A0A195DKC0"/>
<gene>
    <name evidence="2" type="ORF">ALC57_14351</name>
</gene>
<evidence type="ECO:0000256" key="1">
    <source>
        <dbReference type="SAM" id="MobiDB-lite"/>
    </source>
</evidence>
<name>A0A195DKC0_9HYME</name>
<evidence type="ECO:0000313" key="2">
    <source>
        <dbReference type="EMBL" id="KYN13338.1"/>
    </source>
</evidence>
<sequence length="138" mass="15721">MVPRGRDGMHSTIDTTPRRDKKEREYDLTAREAAEFVSFDVEYLEGARAAAATVVVTMIRLAAALGTTELRPVGAANLSEAALIPSAITFNWIIIFERKNIERANNRFRKNCARNIWQMSRFEKQKLQASHSYFSQLK</sequence>
<feature type="compositionally biased region" description="Basic and acidic residues" evidence="1">
    <location>
        <begin position="16"/>
        <end position="25"/>
    </location>
</feature>
<protein>
    <submittedName>
        <fullName evidence="2">Uncharacterized protein</fullName>
    </submittedName>
</protein>
<dbReference type="EMBL" id="KQ980765">
    <property type="protein sequence ID" value="KYN13338.1"/>
    <property type="molecule type" value="Genomic_DNA"/>
</dbReference>
<organism evidence="2 3">
    <name type="scientific">Trachymyrmex cornetzi</name>
    <dbReference type="NCBI Taxonomy" id="471704"/>
    <lineage>
        <taxon>Eukaryota</taxon>
        <taxon>Metazoa</taxon>
        <taxon>Ecdysozoa</taxon>
        <taxon>Arthropoda</taxon>
        <taxon>Hexapoda</taxon>
        <taxon>Insecta</taxon>
        <taxon>Pterygota</taxon>
        <taxon>Neoptera</taxon>
        <taxon>Endopterygota</taxon>
        <taxon>Hymenoptera</taxon>
        <taxon>Apocrita</taxon>
        <taxon>Aculeata</taxon>
        <taxon>Formicoidea</taxon>
        <taxon>Formicidae</taxon>
        <taxon>Myrmicinae</taxon>
        <taxon>Trachymyrmex</taxon>
    </lineage>
</organism>
<proteinExistence type="predicted"/>
<evidence type="ECO:0000313" key="3">
    <source>
        <dbReference type="Proteomes" id="UP000078492"/>
    </source>
</evidence>
<keyword evidence="3" id="KW-1185">Reference proteome</keyword>
<reference evidence="2 3" key="1">
    <citation type="submission" date="2015-09" db="EMBL/GenBank/DDBJ databases">
        <title>Trachymyrmex cornetzi WGS genome.</title>
        <authorList>
            <person name="Nygaard S."/>
            <person name="Hu H."/>
            <person name="Boomsma J."/>
            <person name="Zhang G."/>
        </authorList>
    </citation>
    <scope>NUCLEOTIDE SEQUENCE [LARGE SCALE GENOMIC DNA]</scope>
    <source>
        <strain evidence="2">Tcor2-1</strain>
        <tissue evidence="2">Whole body</tissue>
    </source>
</reference>
<feature type="region of interest" description="Disordered" evidence="1">
    <location>
        <begin position="1"/>
        <end position="25"/>
    </location>
</feature>